<feature type="compositionally biased region" description="Basic and acidic residues" evidence="1">
    <location>
        <begin position="196"/>
        <end position="211"/>
    </location>
</feature>
<comment type="caution">
    <text evidence="2">The sequence shown here is derived from an EMBL/GenBank/DDBJ whole genome shotgun (WGS) entry which is preliminary data.</text>
</comment>
<feature type="compositionally biased region" description="Basic residues" evidence="1">
    <location>
        <begin position="178"/>
        <end position="195"/>
    </location>
</feature>
<feature type="region of interest" description="Disordered" evidence="1">
    <location>
        <begin position="116"/>
        <end position="211"/>
    </location>
</feature>
<protein>
    <submittedName>
        <fullName evidence="2">Uncharacterized protein</fullName>
    </submittedName>
</protein>
<keyword evidence="3" id="KW-1185">Reference proteome</keyword>
<proteinExistence type="predicted"/>
<reference evidence="2 3" key="1">
    <citation type="submission" date="2020-05" db="EMBL/GenBank/DDBJ databases">
        <title>WGS assembly of Panicum virgatum.</title>
        <authorList>
            <person name="Lovell J.T."/>
            <person name="Jenkins J."/>
            <person name="Shu S."/>
            <person name="Juenger T.E."/>
            <person name="Schmutz J."/>
        </authorList>
    </citation>
    <scope>NUCLEOTIDE SEQUENCE [LARGE SCALE GENOMIC DNA]</scope>
    <source>
        <strain evidence="3">cv. AP13</strain>
    </source>
</reference>
<evidence type="ECO:0000313" key="3">
    <source>
        <dbReference type="Proteomes" id="UP000823388"/>
    </source>
</evidence>
<organism evidence="2 3">
    <name type="scientific">Panicum virgatum</name>
    <name type="common">Blackwell switchgrass</name>
    <dbReference type="NCBI Taxonomy" id="38727"/>
    <lineage>
        <taxon>Eukaryota</taxon>
        <taxon>Viridiplantae</taxon>
        <taxon>Streptophyta</taxon>
        <taxon>Embryophyta</taxon>
        <taxon>Tracheophyta</taxon>
        <taxon>Spermatophyta</taxon>
        <taxon>Magnoliopsida</taxon>
        <taxon>Liliopsida</taxon>
        <taxon>Poales</taxon>
        <taxon>Poaceae</taxon>
        <taxon>PACMAD clade</taxon>
        <taxon>Panicoideae</taxon>
        <taxon>Panicodae</taxon>
        <taxon>Paniceae</taxon>
        <taxon>Panicinae</taxon>
        <taxon>Panicum</taxon>
        <taxon>Panicum sect. Hiantes</taxon>
    </lineage>
</organism>
<sequence length="211" mass="22622">MPAAVVPAPVRSEEAWPMPVGCRVYAPPPANPRCSCVSPSPRSQHRARASPVSAPACCRPPRLVGRRRASRHHLPLDPGPCPNPTILRTWACRPPLQPAAGGSWPAAALGLSPAVLRAGPRRPPHPCAAGRLAQQDASAPHTVAASNQIRGRARTPPSSALGPADRRAGRRSAATPAGRHRRSVVRHERSGRKRKGEREREGEREEKDGKR</sequence>
<evidence type="ECO:0000313" key="2">
    <source>
        <dbReference type="EMBL" id="KAG2605569.1"/>
    </source>
</evidence>
<dbReference type="EMBL" id="CM029044">
    <property type="protein sequence ID" value="KAG2605569.1"/>
    <property type="molecule type" value="Genomic_DNA"/>
</dbReference>
<gene>
    <name evidence="2" type="ORF">PVAP13_4NG088351</name>
</gene>
<name>A0A8T0TBW6_PANVG</name>
<evidence type="ECO:0000256" key="1">
    <source>
        <dbReference type="SAM" id="MobiDB-lite"/>
    </source>
</evidence>
<accession>A0A8T0TBW6</accession>
<dbReference type="Proteomes" id="UP000823388">
    <property type="component" value="Chromosome 4N"/>
</dbReference>
<dbReference type="AlphaFoldDB" id="A0A8T0TBW6"/>